<feature type="compositionally biased region" description="Basic residues" evidence="1">
    <location>
        <begin position="1"/>
        <end position="11"/>
    </location>
</feature>
<comment type="caution">
    <text evidence="2">The sequence shown here is derived from an EMBL/GenBank/DDBJ whole genome shotgun (WGS) entry which is preliminary data.</text>
</comment>
<feature type="region of interest" description="Disordered" evidence="1">
    <location>
        <begin position="1"/>
        <end position="41"/>
    </location>
</feature>
<dbReference type="Proteomes" id="UP001266305">
    <property type="component" value="Unassembled WGS sequence"/>
</dbReference>
<evidence type="ECO:0000313" key="2">
    <source>
        <dbReference type="EMBL" id="KAK2082989.1"/>
    </source>
</evidence>
<sequence length="64" mass="7107">EEGGKRGRRRRLTPDPGPERRSPRGPRPPAGAGDWQSGGRLVSVHGEARHLPELGLTLHLRRWA</sequence>
<name>A0ABQ9TE33_SAGOE</name>
<proteinExistence type="predicted"/>
<accession>A0ABQ9TE33</accession>
<evidence type="ECO:0000256" key="1">
    <source>
        <dbReference type="SAM" id="MobiDB-lite"/>
    </source>
</evidence>
<evidence type="ECO:0000313" key="3">
    <source>
        <dbReference type="Proteomes" id="UP001266305"/>
    </source>
</evidence>
<evidence type="ECO:0008006" key="4">
    <source>
        <dbReference type="Google" id="ProtNLM"/>
    </source>
</evidence>
<dbReference type="EMBL" id="JASSZA010000023">
    <property type="protein sequence ID" value="KAK2082989.1"/>
    <property type="molecule type" value="Genomic_DNA"/>
</dbReference>
<organism evidence="2 3">
    <name type="scientific">Saguinus oedipus</name>
    <name type="common">Cotton-top tamarin</name>
    <name type="synonym">Oedipomidas oedipus</name>
    <dbReference type="NCBI Taxonomy" id="9490"/>
    <lineage>
        <taxon>Eukaryota</taxon>
        <taxon>Metazoa</taxon>
        <taxon>Chordata</taxon>
        <taxon>Craniata</taxon>
        <taxon>Vertebrata</taxon>
        <taxon>Euteleostomi</taxon>
        <taxon>Mammalia</taxon>
        <taxon>Eutheria</taxon>
        <taxon>Euarchontoglires</taxon>
        <taxon>Primates</taxon>
        <taxon>Haplorrhini</taxon>
        <taxon>Platyrrhini</taxon>
        <taxon>Cebidae</taxon>
        <taxon>Callitrichinae</taxon>
        <taxon>Saguinus</taxon>
    </lineage>
</organism>
<feature type="non-terminal residue" evidence="2">
    <location>
        <position position="1"/>
    </location>
</feature>
<gene>
    <name evidence="2" type="ORF">P7K49_038225</name>
</gene>
<protein>
    <recommendedName>
        <fullName evidence="4">MHC class I antigen</fullName>
    </recommendedName>
</protein>
<keyword evidence="3" id="KW-1185">Reference proteome</keyword>
<reference evidence="2 3" key="1">
    <citation type="submission" date="2023-05" db="EMBL/GenBank/DDBJ databases">
        <title>B98-5 Cell Line De Novo Hybrid Assembly: An Optical Mapping Approach.</title>
        <authorList>
            <person name="Kananen K."/>
            <person name="Auerbach J.A."/>
            <person name="Kautto E."/>
            <person name="Blachly J.S."/>
        </authorList>
    </citation>
    <scope>NUCLEOTIDE SEQUENCE [LARGE SCALE GENOMIC DNA]</scope>
    <source>
        <strain evidence="2">B95-8</strain>
        <tissue evidence="2">Cell line</tissue>
    </source>
</reference>
<feature type="non-terminal residue" evidence="2">
    <location>
        <position position="64"/>
    </location>
</feature>